<dbReference type="EMBL" id="JBHSON010000127">
    <property type="protein sequence ID" value="MFC5753886.1"/>
    <property type="molecule type" value="Genomic_DNA"/>
</dbReference>
<dbReference type="InterPro" id="IPR016039">
    <property type="entry name" value="Thiolase-like"/>
</dbReference>
<dbReference type="Gene3D" id="3.40.47.10">
    <property type="match status" value="1"/>
</dbReference>
<keyword evidence="1" id="KW-0596">Phosphopantetheine</keyword>
<dbReference type="InterPro" id="IPR006162">
    <property type="entry name" value="Ppantetheine_attach_site"/>
</dbReference>
<dbReference type="SUPFAM" id="SSF52151">
    <property type="entry name" value="FabD/lysophospholipase-like"/>
    <property type="match status" value="1"/>
</dbReference>
<dbReference type="InterPro" id="IPR032821">
    <property type="entry name" value="PKS_assoc"/>
</dbReference>
<feature type="compositionally biased region" description="Gly residues" evidence="4">
    <location>
        <begin position="1052"/>
        <end position="1061"/>
    </location>
</feature>
<feature type="region of interest" description="Disordered" evidence="4">
    <location>
        <begin position="1048"/>
        <end position="1068"/>
    </location>
</feature>
<sequence length="1082" mass="112388">MEGDEPIAVIGLSARLPGAAGPAELWRLLRTAEHAVTEVPADRWDAGAFYDPDPAAPGKANTRWGGFIDGVAGFDAGFFGVSPREAVAMDPQQRLVLELGWEALEDARLAPDTLTGSRAGVFVGAIWDDYATLLHRRGPAAITRHTMTGLHRGIIANRLSYVLGLTGPSLVVDTGQSSSLVAVHMAAESLRRGESSLALAGGVNLTLAPDSTVGAAKFGGLSPDGRCFVFDARANGFVRGEGGGLVVLKRLSDATADGDEIRCVIRGGAVNNDGGGPGLTAPDVAAQEEVLREAYRRAGVAPGEVQYVELHGTGTRRGDPVEAAALGAVPGAARPSGRPLPVGSVKTNVGHLEGAAGIAGLLKVVLSLWHGELPASLNFESPNPDIPLESLNLRVPTATEPWPGQGTRLAGVSSFGVGGTNCHVVLSRDVPSEAADEPVRTPMDAVPWVVSGQGAEGLRAQAARLVSFVQDRPELDPADVGLSLATTRAGLSHRAAVVGADRDGLLAALASLAEGDPSAEVVESEAATRGRTVFVFPGQGSQWPGMADELLAWSPVFAGLIADCESALAPFVEWKLTEVLRGDPGAPSLERVDVVQPALFAVMVALAGLWRSHGVEPDAVVGHSQGEIAAACVAGALSLEDAARIVALRSRLVGERLAGTGAMMSVALPAGEAAARIEHWPDRLSVAAVNGPRAVVVSGDPEAVAEFGKTCDGEGVWNRSIAVDYASHSAHVERIGEELIDALGPLSATSGELAFHSTVTGERLDTAALDTGYWLSNLRETVRFDAATRDLVRGGHDVFIEVSPHPVLVSGVNDIAEDAGREVLAVGSLRRGDGGARRFLASLAQAWAGGAAVDWDGVFAGSGARRVGLPTYAFQRRRYWPAPEAPGTGAPSVPQPEGAGAEEEPDEPQTTTLADRLRGLSEAERETVVLDTVRRQAAIVLGHESASEVAAGLSFKELGFDSLSGVELRRRLVRATGLRLPSTLIYDHPRPAALAEYLRTALVPDSAPTAAGLVDELDRWEAALSTAVTTDDERAAIAGRLRALLSRWDSGPGNGGGGPGGDLESSTADELLTIIKTEFGGP</sequence>
<dbReference type="PROSITE" id="PS00012">
    <property type="entry name" value="PHOSPHOPANTETHEINE"/>
    <property type="match status" value="1"/>
</dbReference>
<dbReference type="SUPFAM" id="SSF55048">
    <property type="entry name" value="Probable ACP-binding domain of malonyl-CoA ACP transacylase"/>
    <property type="match status" value="1"/>
</dbReference>
<dbReference type="Pfam" id="PF00550">
    <property type="entry name" value="PP-binding"/>
    <property type="match status" value="1"/>
</dbReference>
<dbReference type="PANTHER" id="PTHR43775:SF37">
    <property type="entry name" value="SI:DKEY-61P9.11"/>
    <property type="match status" value="1"/>
</dbReference>
<dbReference type="SMART" id="SM00827">
    <property type="entry name" value="PKS_AT"/>
    <property type="match status" value="1"/>
</dbReference>
<dbReference type="Pfam" id="PF00698">
    <property type="entry name" value="Acyl_transf_1"/>
    <property type="match status" value="1"/>
</dbReference>
<evidence type="ECO:0000259" key="5">
    <source>
        <dbReference type="PROSITE" id="PS50075"/>
    </source>
</evidence>
<name>A0ABW1AHB8_9ACTN</name>
<dbReference type="RefSeq" id="WP_378291388.1">
    <property type="nucleotide sequence ID" value="NZ_JBHSON010000127.1"/>
</dbReference>
<organism evidence="7 8">
    <name type="scientific">Actinomadura rugatobispora</name>
    <dbReference type="NCBI Taxonomy" id="1994"/>
    <lineage>
        <taxon>Bacteria</taxon>
        <taxon>Bacillati</taxon>
        <taxon>Actinomycetota</taxon>
        <taxon>Actinomycetes</taxon>
        <taxon>Streptosporangiales</taxon>
        <taxon>Thermomonosporaceae</taxon>
        <taxon>Actinomadura</taxon>
    </lineage>
</organism>
<dbReference type="PROSITE" id="PS50075">
    <property type="entry name" value="CARRIER"/>
    <property type="match status" value="1"/>
</dbReference>
<dbReference type="CDD" id="cd00833">
    <property type="entry name" value="PKS"/>
    <property type="match status" value="1"/>
</dbReference>
<dbReference type="SMART" id="SM01294">
    <property type="entry name" value="PKS_PP_betabranch"/>
    <property type="match status" value="1"/>
</dbReference>
<dbReference type="PROSITE" id="PS52004">
    <property type="entry name" value="KS3_2"/>
    <property type="match status" value="1"/>
</dbReference>
<dbReference type="Gene3D" id="3.30.70.3290">
    <property type="match status" value="1"/>
</dbReference>
<dbReference type="PANTHER" id="PTHR43775">
    <property type="entry name" value="FATTY ACID SYNTHASE"/>
    <property type="match status" value="1"/>
</dbReference>
<dbReference type="InterPro" id="IPR009081">
    <property type="entry name" value="PP-bd_ACP"/>
</dbReference>
<dbReference type="Gene3D" id="3.40.366.10">
    <property type="entry name" value="Malonyl-Coenzyme A Acyl Carrier Protein, domain 2"/>
    <property type="match status" value="1"/>
</dbReference>
<dbReference type="Pfam" id="PF16197">
    <property type="entry name" value="KAsynt_C_assoc"/>
    <property type="match status" value="1"/>
</dbReference>
<dbReference type="Pfam" id="PF00109">
    <property type="entry name" value="ketoacyl-synt"/>
    <property type="match status" value="1"/>
</dbReference>
<gene>
    <name evidence="7" type="ORF">ACFPZN_50425</name>
</gene>
<dbReference type="InterPro" id="IPR014030">
    <property type="entry name" value="Ketoacyl_synth_N"/>
</dbReference>
<proteinExistence type="predicted"/>
<evidence type="ECO:0000256" key="2">
    <source>
        <dbReference type="ARBA" id="ARBA00022553"/>
    </source>
</evidence>
<dbReference type="InterPro" id="IPR016036">
    <property type="entry name" value="Malonyl_transacylase_ACP-bd"/>
</dbReference>
<evidence type="ECO:0000259" key="6">
    <source>
        <dbReference type="PROSITE" id="PS52004"/>
    </source>
</evidence>
<dbReference type="InterPro" id="IPR050091">
    <property type="entry name" value="PKS_NRPS_Biosynth_Enz"/>
</dbReference>
<evidence type="ECO:0000256" key="1">
    <source>
        <dbReference type="ARBA" id="ARBA00022450"/>
    </source>
</evidence>
<dbReference type="Pfam" id="PF02801">
    <property type="entry name" value="Ketoacyl-synt_C"/>
    <property type="match status" value="1"/>
</dbReference>
<feature type="domain" description="Carrier" evidence="5">
    <location>
        <begin position="927"/>
        <end position="1002"/>
    </location>
</feature>
<feature type="region of interest" description="Disordered" evidence="4">
    <location>
        <begin position="883"/>
        <end position="918"/>
    </location>
</feature>
<reference evidence="8" key="1">
    <citation type="journal article" date="2019" name="Int. J. Syst. Evol. Microbiol.">
        <title>The Global Catalogue of Microorganisms (GCM) 10K type strain sequencing project: providing services to taxonomists for standard genome sequencing and annotation.</title>
        <authorList>
            <consortium name="The Broad Institute Genomics Platform"/>
            <consortium name="The Broad Institute Genome Sequencing Center for Infectious Disease"/>
            <person name="Wu L."/>
            <person name="Ma J."/>
        </authorList>
    </citation>
    <scope>NUCLEOTIDE SEQUENCE [LARGE SCALE GENOMIC DNA]</scope>
    <source>
        <strain evidence="8">KCTC 42087</strain>
    </source>
</reference>
<accession>A0ABW1AHB8</accession>
<dbReference type="Gene3D" id="1.10.1200.10">
    <property type="entry name" value="ACP-like"/>
    <property type="match status" value="1"/>
</dbReference>
<keyword evidence="2" id="KW-0597">Phosphoprotein</keyword>
<dbReference type="InterPro" id="IPR020841">
    <property type="entry name" value="PKS_Beta-ketoAc_synthase_dom"/>
</dbReference>
<dbReference type="InterPro" id="IPR036736">
    <property type="entry name" value="ACP-like_sf"/>
</dbReference>
<dbReference type="InterPro" id="IPR001227">
    <property type="entry name" value="Ac_transferase_dom_sf"/>
</dbReference>
<dbReference type="InterPro" id="IPR014031">
    <property type="entry name" value="Ketoacyl_synth_C"/>
</dbReference>
<dbReference type="SMART" id="SM00825">
    <property type="entry name" value="PKS_KS"/>
    <property type="match status" value="1"/>
</dbReference>
<keyword evidence="8" id="KW-1185">Reference proteome</keyword>
<dbReference type="SUPFAM" id="SSF47336">
    <property type="entry name" value="ACP-like"/>
    <property type="match status" value="1"/>
</dbReference>
<dbReference type="InterPro" id="IPR014043">
    <property type="entry name" value="Acyl_transferase_dom"/>
</dbReference>
<dbReference type="InterPro" id="IPR016035">
    <property type="entry name" value="Acyl_Trfase/lysoPLipase"/>
</dbReference>
<dbReference type="InterPro" id="IPR020806">
    <property type="entry name" value="PKS_PP-bd"/>
</dbReference>
<comment type="caution">
    <text evidence="7">The sequence shown here is derived from an EMBL/GenBank/DDBJ whole genome shotgun (WGS) entry which is preliminary data.</text>
</comment>
<evidence type="ECO:0000313" key="8">
    <source>
        <dbReference type="Proteomes" id="UP001596074"/>
    </source>
</evidence>
<evidence type="ECO:0000313" key="7">
    <source>
        <dbReference type="EMBL" id="MFC5753886.1"/>
    </source>
</evidence>
<feature type="domain" description="Ketosynthase family 3 (KS3)" evidence="6">
    <location>
        <begin position="4"/>
        <end position="428"/>
    </location>
</feature>
<protein>
    <submittedName>
        <fullName evidence="7">Type I polyketide synthase</fullName>
    </submittedName>
</protein>
<keyword evidence="3" id="KW-0808">Transferase</keyword>
<dbReference type="Proteomes" id="UP001596074">
    <property type="component" value="Unassembled WGS sequence"/>
</dbReference>
<evidence type="ECO:0000256" key="4">
    <source>
        <dbReference type="SAM" id="MobiDB-lite"/>
    </source>
</evidence>
<dbReference type="SMART" id="SM00823">
    <property type="entry name" value="PKS_PP"/>
    <property type="match status" value="1"/>
</dbReference>
<evidence type="ECO:0000256" key="3">
    <source>
        <dbReference type="ARBA" id="ARBA00022679"/>
    </source>
</evidence>
<dbReference type="SUPFAM" id="SSF53901">
    <property type="entry name" value="Thiolase-like"/>
    <property type="match status" value="1"/>
</dbReference>